<evidence type="ECO:0000256" key="14">
    <source>
        <dbReference type="PROSITE-ProRule" id="PRU00546"/>
    </source>
</evidence>
<proteinExistence type="inferred from homology"/>
<keyword evidence="9 13" id="KW-0346">Stress response</keyword>
<dbReference type="FunFam" id="2.10.230.10:FF:000002">
    <property type="entry name" value="Molecular chaperone DnaJ"/>
    <property type="match status" value="1"/>
</dbReference>
<dbReference type="InterPro" id="IPR012724">
    <property type="entry name" value="DnaJ"/>
</dbReference>
<dbReference type="PROSITE" id="PS51188">
    <property type="entry name" value="ZF_CR"/>
    <property type="match status" value="1"/>
</dbReference>
<dbReference type="GO" id="GO:0009408">
    <property type="term" value="P:response to heat"/>
    <property type="evidence" value="ECO:0007669"/>
    <property type="project" value="InterPro"/>
</dbReference>
<comment type="subcellular location">
    <subcellularLocation>
        <location evidence="1 13">Cytoplasm</location>
    </subcellularLocation>
</comment>
<dbReference type="Gene3D" id="2.60.260.20">
    <property type="entry name" value="Urease metallochaperone UreE, N-terminal domain"/>
    <property type="match status" value="2"/>
</dbReference>
<dbReference type="InterPro" id="IPR036869">
    <property type="entry name" value="J_dom_sf"/>
</dbReference>
<protein>
    <recommendedName>
        <fullName evidence="12 13">Chaperone protein DnaJ</fullName>
    </recommendedName>
</protein>
<dbReference type="SUPFAM" id="SSF46565">
    <property type="entry name" value="Chaperone J-domain"/>
    <property type="match status" value="1"/>
</dbReference>
<feature type="domain" description="J" evidence="15">
    <location>
        <begin position="7"/>
        <end position="71"/>
    </location>
</feature>
<reference evidence="17" key="1">
    <citation type="submission" date="2020-02" db="EMBL/GenBank/DDBJ databases">
        <authorList>
            <person name="Meier V. D."/>
        </authorList>
    </citation>
    <scope>NUCLEOTIDE SEQUENCE</scope>
    <source>
        <strain evidence="17">AVDCRST_MAG26</strain>
    </source>
</reference>
<evidence type="ECO:0000256" key="4">
    <source>
        <dbReference type="ARBA" id="ARBA00022705"/>
    </source>
</evidence>
<dbReference type="SUPFAM" id="SSF49493">
    <property type="entry name" value="HSP40/DnaJ peptide-binding domain"/>
    <property type="match status" value="2"/>
</dbReference>
<dbReference type="GO" id="GO:0005737">
    <property type="term" value="C:cytoplasm"/>
    <property type="evidence" value="ECO:0007669"/>
    <property type="project" value="UniProtKB-SubCell"/>
</dbReference>
<feature type="zinc finger region" description="CR-type" evidence="14">
    <location>
        <begin position="136"/>
        <end position="216"/>
    </location>
</feature>
<feature type="repeat" description="CXXCXGXG motif" evidence="13">
    <location>
        <begin position="149"/>
        <end position="156"/>
    </location>
</feature>
<dbReference type="GO" id="GO:0006260">
    <property type="term" value="P:DNA replication"/>
    <property type="evidence" value="ECO:0007669"/>
    <property type="project" value="UniProtKB-KW"/>
</dbReference>
<dbReference type="GO" id="GO:0051082">
    <property type="term" value="F:unfolded protein binding"/>
    <property type="evidence" value="ECO:0007669"/>
    <property type="project" value="UniProtKB-UniRule"/>
</dbReference>
<dbReference type="SMART" id="SM00271">
    <property type="entry name" value="DnaJ"/>
    <property type="match status" value="1"/>
</dbReference>
<comment type="cofactor">
    <cofactor evidence="13">
        <name>Zn(2+)</name>
        <dbReference type="ChEBI" id="CHEBI:29105"/>
    </cofactor>
    <text evidence="13">Binds 2 Zn(2+) ions per monomer.</text>
</comment>
<dbReference type="NCBIfam" id="NF008035">
    <property type="entry name" value="PRK10767.1"/>
    <property type="match status" value="1"/>
</dbReference>
<dbReference type="PANTHER" id="PTHR43096">
    <property type="entry name" value="DNAJ HOMOLOG 1, MITOCHONDRIAL-RELATED"/>
    <property type="match status" value="1"/>
</dbReference>
<evidence type="ECO:0000259" key="15">
    <source>
        <dbReference type="PROSITE" id="PS50076"/>
    </source>
</evidence>
<dbReference type="InterPro" id="IPR036410">
    <property type="entry name" value="HSP_DnaJ_Cys-rich_dom_sf"/>
</dbReference>
<comment type="subunit">
    <text evidence="2 13">Homodimer.</text>
</comment>
<evidence type="ECO:0000256" key="1">
    <source>
        <dbReference type="ARBA" id="ARBA00004496"/>
    </source>
</evidence>
<keyword evidence="7 13" id="KW-0863">Zinc-finger</keyword>
<feature type="binding site" evidence="13">
    <location>
        <position position="149"/>
    </location>
    <ligand>
        <name>Zn(2+)</name>
        <dbReference type="ChEBI" id="CHEBI:29105"/>
        <label>1</label>
    </ligand>
</feature>
<feature type="repeat" description="CXXCXGXG motif" evidence="13">
    <location>
        <begin position="190"/>
        <end position="197"/>
    </location>
</feature>
<dbReference type="AlphaFoldDB" id="A0A6J4IVR0"/>
<feature type="binding site" evidence="13">
    <location>
        <position position="166"/>
    </location>
    <ligand>
        <name>Zn(2+)</name>
        <dbReference type="ChEBI" id="CHEBI:29105"/>
        <label>2</label>
    </ligand>
</feature>
<dbReference type="CDD" id="cd10747">
    <property type="entry name" value="DnaJ_C"/>
    <property type="match status" value="1"/>
</dbReference>
<feature type="binding site" evidence="13">
    <location>
        <position position="207"/>
    </location>
    <ligand>
        <name>Zn(2+)</name>
        <dbReference type="ChEBI" id="CHEBI:29105"/>
        <label>1</label>
    </ligand>
</feature>
<keyword evidence="4 13" id="KW-0235">DNA replication</keyword>
<dbReference type="InterPro" id="IPR018253">
    <property type="entry name" value="DnaJ_domain_CS"/>
</dbReference>
<dbReference type="Pfam" id="PF01556">
    <property type="entry name" value="DnaJ_C"/>
    <property type="match status" value="1"/>
</dbReference>
<evidence type="ECO:0000256" key="10">
    <source>
        <dbReference type="ARBA" id="ARBA00023186"/>
    </source>
</evidence>
<evidence type="ECO:0000256" key="3">
    <source>
        <dbReference type="ARBA" id="ARBA00022490"/>
    </source>
</evidence>
<dbReference type="Gene3D" id="2.10.230.10">
    <property type="entry name" value="Heat shock protein DnaJ, cysteine-rich domain"/>
    <property type="match status" value="1"/>
</dbReference>
<evidence type="ECO:0000256" key="8">
    <source>
        <dbReference type="ARBA" id="ARBA00022833"/>
    </source>
</evidence>
<feature type="binding site" evidence="13">
    <location>
        <position position="169"/>
    </location>
    <ligand>
        <name>Zn(2+)</name>
        <dbReference type="ChEBI" id="CHEBI:29105"/>
        <label>2</label>
    </ligand>
</feature>
<dbReference type="PANTHER" id="PTHR43096:SF48">
    <property type="entry name" value="CHAPERONE PROTEIN DNAJ"/>
    <property type="match status" value="1"/>
</dbReference>
<evidence type="ECO:0000256" key="13">
    <source>
        <dbReference type="HAMAP-Rule" id="MF_01152"/>
    </source>
</evidence>
<feature type="binding site" evidence="13">
    <location>
        <position position="204"/>
    </location>
    <ligand>
        <name>Zn(2+)</name>
        <dbReference type="ChEBI" id="CHEBI:29105"/>
        <label>1</label>
    </ligand>
</feature>
<evidence type="ECO:0000259" key="16">
    <source>
        <dbReference type="PROSITE" id="PS51188"/>
    </source>
</evidence>
<dbReference type="NCBIfam" id="TIGR02349">
    <property type="entry name" value="DnaJ_bact"/>
    <property type="match status" value="1"/>
</dbReference>
<dbReference type="GO" id="GO:0008270">
    <property type="term" value="F:zinc ion binding"/>
    <property type="evidence" value="ECO:0007669"/>
    <property type="project" value="UniProtKB-UniRule"/>
</dbReference>
<evidence type="ECO:0000256" key="7">
    <source>
        <dbReference type="ARBA" id="ARBA00022771"/>
    </source>
</evidence>
<feature type="binding site" evidence="13">
    <location>
        <position position="193"/>
    </location>
    <ligand>
        <name>Zn(2+)</name>
        <dbReference type="ChEBI" id="CHEBI:29105"/>
        <label>2</label>
    </ligand>
</feature>
<keyword evidence="6 13" id="KW-0677">Repeat</keyword>
<evidence type="ECO:0000256" key="9">
    <source>
        <dbReference type="ARBA" id="ARBA00023016"/>
    </source>
</evidence>
<comment type="similarity">
    <text evidence="11 13">Belongs to the DnaJ family.</text>
</comment>
<dbReference type="PROSITE" id="PS00636">
    <property type="entry name" value="DNAJ_1"/>
    <property type="match status" value="1"/>
</dbReference>
<sequence>MATSKRDYYEVLGVNRNASEAEIKKAYRGLARKYHPDLNKETGAEDMFKEVSEAYEVLSNAEKRGMYDRFGHSGLGGATGGFDPFGGMSGTGDIFSTIFDAFVGQGARTSSGQRAGLRGSDLRYHLELAFEEAVFGAEKEITFQRLEECTTCSGSGAEPGTDPIKCAKCNGQGEIRTRAPIFNMLTVMTCDECGGSGKQIAVPCHDCRGAGRRRGSRTLTVKIPAGVDEGAQIRLRGEGEGGARGGPSGDLFVTLDIKPHRLFQRNGSDILLELPLNVAQAALGAELTIPTLDGESDLDIPAGTQHAEVFRIRGKGVPFLRGSGRGDQLVVTKIVVPTKLNDRQRELLKQLGAELGGEAGQDREDGGFFAKLRDAFRG</sequence>
<dbReference type="Gene3D" id="1.10.287.110">
    <property type="entry name" value="DnaJ domain"/>
    <property type="match status" value="1"/>
</dbReference>
<keyword evidence="8 13" id="KW-0862">Zinc</keyword>
<feature type="repeat" description="CXXCXGXG motif" evidence="13">
    <location>
        <begin position="166"/>
        <end position="173"/>
    </location>
</feature>
<feature type="repeat" description="CXXCXGXG motif" evidence="13">
    <location>
        <begin position="204"/>
        <end position="211"/>
    </location>
</feature>
<evidence type="ECO:0000256" key="5">
    <source>
        <dbReference type="ARBA" id="ARBA00022723"/>
    </source>
</evidence>
<feature type="domain" description="CR-type" evidence="16">
    <location>
        <begin position="136"/>
        <end position="216"/>
    </location>
</feature>
<dbReference type="Pfam" id="PF00226">
    <property type="entry name" value="DnaJ"/>
    <property type="match status" value="1"/>
</dbReference>
<feature type="binding site" evidence="13">
    <location>
        <position position="152"/>
    </location>
    <ligand>
        <name>Zn(2+)</name>
        <dbReference type="ChEBI" id="CHEBI:29105"/>
        <label>1</label>
    </ligand>
</feature>
<feature type="binding site" evidence="13">
    <location>
        <position position="190"/>
    </location>
    <ligand>
        <name>Zn(2+)</name>
        <dbReference type="ChEBI" id="CHEBI:29105"/>
        <label>2</label>
    </ligand>
</feature>
<comment type="function">
    <text evidence="13">Participates actively in the response to hyperosmotic and heat shock by preventing the aggregation of stress-denatured proteins and by disaggregating proteins, also in an autonomous, DnaK-independent fashion. Unfolded proteins bind initially to DnaJ; upon interaction with the DnaJ-bound protein, DnaK hydrolyzes its bound ATP, resulting in the formation of a stable complex. GrpE releases ADP from DnaK; ATP binding to DnaK triggers the release of the substrate protein, thus completing the reaction cycle. Several rounds of ATP-dependent interactions between DnaJ, DnaK and GrpE are required for fully efficient folding. Also involved, together with DnaK and GrpE, in the DNA replication of plasmids through activation of initiation proteins.</text>
</comment>
<dbReference type="HAMAP" id="MF_01152">
    <property type="entry name" value="DnaJ"/>
    <property type="match status" value="1"/>
</dbReference>
<dbReference type="CDD" id="cd06257">
    <property type="entry name" value="DnaJ"/>
    <property type="match status" value="1"/>
</dbReference>
<evidence type="ECO:0000256" key="12">
    <source>
        <dbReference type="ARBA" id="ARBA00067609"/>
    </source>
</evidence>
<dbReference type="InterPro" id="IPR001305">
    <property type="entry name" value="HSP_DnaJ_Cys-rich_dom"/>
</dbReference>
<dbReference type="PROSITE" id="PS50076">
    <property type="entry name" value="DNAJ_2"/>
    <property type="match status" value="1"/>
</dbReference>
<accession>A0A6J4IVR0</accession>
<keyword evidence="5 13" id="KW-0479">Metal-binding</keyword>
<organism evidence="17">
    <name type="scientific">uncultured Chloroflexia bacterium</name>
    <dbReference type="NCBI Taxonomy" id="1672391"/>
    <lineage>
        <taxon>Bacteria</taxon>
        <taxon>Bacillati</taxon>
        <taxon>Chloroflexota</taxon>
        <taxon>Chloroflexia</taxon>
        <taxon>environmental samples</taxon>
    </lineage>
</organism>
<dbReference type="EMBL" id="CADCTK010000534">
    <property type="protein sequence ID" value="CAA9260828.1"/>
    <property type="molecule type" value="Genomic_DNA"/>
</dbReference>
<evidence type="ECO:0000256" key="11">
    <source>
        <dbReference type="ARBA" id="ARBA00061004"/>
    </source>
</evidence>
<comment type="domain">
    <text evidence="13">The J domain is necessary and sufficient to stimulate DnaK ATPase activity. Zinc center 1 plays an important role in the autonomous, DnaK-independent chaperone activity of DnaJ. Zinc center 2 is essential for interaction with DnaK and for DnaJ activity.</text>
</comment>
<dbReference type="InterPro" id="IPR008971">
    <property type="entry name" value="HSP40/DnaJ_pept-bd"/>
</dbReference>
<name>A0A6J4IVR0_9CHLR</name>
<evidence type="ECO:0000256" key="2">
    <source>
        <dbReference type="ARBA" id="ARBA00011738"/>
    </source>
</evidence>
<evidence type="ECO:0000313" key="17">
    <source>
        <dbReference type="EMBL" id="CAA9260828.1"/>
    </source>
</evidence>
<dbReference type="GO" id="GO:0005524">
    <property type="term" value="F:ATP binding"/>
    <property type="evidence" value="ECO:0007669"/>
    <property type="project" value="InterPro"/>
</dbReference>
<dbReference type="GO" id="GO:0031072">
    <property type="term" value="F:heat shock protein binding"/>
    <property type="evidence" value="ECO:0007669"/>
    <property type="project" value="InterPro"/>
</dbReference>
<dbReference type="SUPFAM" id="SSF57938">
    <property type="entry name" value="DnaJ/Hsp40 cysteine-rich domain"/>
    <property type="match status" value="1"/>
</dbReference>
<dbReference type="Pfam" id="PF00684">
    <property type="entry name" value="DnaJ_CXXCXGXG"/>
    <property type="match status" value="1"/>
</dbReference>
<keyword evidence="10 13" id="KW-0143">Chaperone</keyword>
<dbReference type="InterPro" id="IPR002939">
    <property type="entry name" value="DnaJ_C"/>
</dbReference>
<dbReference type="InterPro" id="IPR001623">
    <property type="entry name" value="DnaJ_domain"/>
</dbReference>
<dbReference type="PRINTS" id="PR00625">
    <property type="entry name" value="JDOMAIN"/>
</dbReference>
<evidence type="ECO:0000256" key="6">
    <source>
        <dbReference type="ARBA" id="ARBA00022737"/>
    </source>
</evidence>
<dbReference type="GO" id="GO:0042026">
    <property type="term" value="P:protein refolding"/>
    <property type="evidence" value="ECO:0007669"/>
    <property type="project" value="TreeGrafter"/>
</dbReference>
<keyword evidence="3 13" id="KW-0963">Cytoplasm</keyword>
<gene>
    <name evidence="13" type="primary">dnaJ</name>
    <name evidence="17" type="ORF">AVDCRST_MAG26-2324</name>
</gene>
<dbReference type="FunFam" id="2.60.260.20:FF:000004">
    <property type="entry name" value="Molecular chaperone DnaJ"/>
    <property type="match status" value="1"/>
</dbReference>